<dbReference type="InterPro" id="IPR050465">
    <property type="entry name" value="UPF0194_transport"/>
</dbReference>
<protein>
    <submittedName>
        <fullName evidence="6">HlyD family efflux transporter periplasmic adaptor subunit</fullName>
    </submittedName>
</protein>
<dbReference type="AlphaFoldDB" id="A0A7V2ZLV9"/>
<comment type="caution">
    <text evidence="6">The sequence shown here is derived from an EMBL/GenBank/DDBJ whole genome shotgun (WGS) entry which is preliminary data.</text>
</comment>
<dbReference type="Pfam" id="PF25990">
    <property type="entry name" value="Beta-barrel_YknX"/>
    <property type="match status" value="1"/>
</dbReference>
<gene>
    <name evidence="6" type="ORF">ENS31_12745</name>
</gene>
<dbReference type="Gene3D" id="2.40.50.100">
    <property type="match status" value="1"/>
</dbReference>
<dbReference type="InterPro" id="IPR058636">
    <property type="entry name" value="Beta-barrel_YknX"/>
</dbReference>
<proteinExistence type="predicted"/>
<reference evidence="6" key="1">
    <citation type="journal article" date="2020" name="mSystems">
        <title>Genome- and Community-Level Interaction Insights into Carbon Utilization and Element Cycling Functions of Hydrothermarchaeota in Hydrothermal Sediment.</title>
        <authorList>
            <person name="Zhou Z."/>
            <person name="Liu Y."/>
            <person name="Xu W."/>
            <person name="Pan J."/>
            <person name="Luo Z.H."/>
            <person name="Li M."/>
        </authorList>
    </citation>
    <scope>NUCLEOTIDE SEQUENCE [LARGE SCALE GENOMIC DNA]</scope>
    <source>
        <strain evidence="6">SpSt-479</strain>
    </source>
</reference>
<organism evidence="6">
    <name type="scientific">Ignavibacterium album</name>
    <dbReference type="NCBI Taxonomy" id="591197"/>
    <lineage>
        <taxon>Bacteria</taxon>
        <taxon>Pseudomonadati</taxon>
        <taxon>Ignavibacteriota</taxon>
        <taxon>Ignavibacteria</taxon>
        <taxon>Ignavibacteriales</taxon>
        <taxon>Ignavibacteriaceae</taxon>
        <taxon>Ignavibacterium</taxon>
    </lineage>
</organism>
<name>A0A7V2ZLV9_9BACT</name>
<evidence type="ECO:0000313" key="6">
    <source>
        <dbReference type="EMBL" id="HFI92377.1"/>
    </source>
</evidence>
<dbReference type="InterPro" id="IPR059052">
    <property type="entry name" value="HH_YbhG-like"/>
</dbReference>
<dbReference type="Gene3D" id="1.10.287.470">
    <property type="entry name" value="Helix hairpin bin"/>
    <property type="match status" value="1"/>
</dbReference>
<feature type="domain" description="YbhG-like alpha-helical hairpin" evidence="4">
    <location>
        <begin position="71"/>
        <end position="199"/>
    </location>
</feature>
<dbReference type="GO" id="GO:0030313">
    <property type="term" value="C:cell envelope"/>
    <property type="evidence" value="ECO:0007669"/>
    <property type="project" value="UniProtKB-SubCell"/>
</dbReference>
<dbReference type="PANTHER" id="PTHR32347">
    <property type="entry name" value="EFFLUX SYSTEM COMPONENT YKNX-RELATED"/>
    <property type="match status" value="1"/>
</dbReference>
<sequence>MKKIGSLLLIFYLLLIIKGCKSNEDQNQIAVTGNIETVNVIVSSKVSGEIISIFKDEGDKVTAGDTLLIIDPTIYQIKLREAEALLLSAEAQYELVRNGARKEDIQQAEQLLRQSEVNLQTAQNDKVRFENLYQTKSISKKQYEDAMAKYEVALAQYNSAKENYSKIKNISRPEELKQVKANVERLKANVDLIKKNLNDCYVISPINGIVVKRFIEIGETVTNLSSLIKISDLSQVELMVYVNEKDLPKIKLGQLVEVTVDAFPTKKFDGKIIYISPEAEFTPKNIQTKEERTKLVFAVKVKIDNPDYELKAGIPADAVIKL</sequence>
<evidence type="ECO:0000256" key="1">
    <source>
        <dbReference type="ARBA" id="ARBA00004196"/>
    </source>
</evidence>
<evidence type="ECO:0000259" key="4">
    <source>
        <dbReference type="Pfam" id="PF25881"/>
    </source>
</evidence>
<dbReference type="PANTHER" id="PTHR32347:SF23">
    <property type="entry name" value="BLL5650 PROTEIN"/>
    <property type="match status" value="1"/>
</dbReference>
<evidence type="ECO:0000259" key="5">
    <source>
        <dbReference type="Pfam" id="PF25990"/>
    </source>
</evidence>
<dbReference type="Pfam" id="PF25881">
    <property type="entry name" value="HH_YBHG"/>
    <property type="match status" value="1"/>
</dbReference>
<keyword evidence="2 3" id="KW-0175">Coiled coil</keyword>
<dbReference type="SUPFAM" id="SSF111369">
    <property type="entry name" value="HlyD-like secretion proteins"/>
    <property type="match status" value="3"/>
</dbReference>
<accession>A0A7V2ZLV9</accession>
<evidence type="ECO:0000256" key="3">
    <source>
        <dbReference type="SAM" id="Coils"/>
    </source>
</evidence>
<dbReference type="Gene3D" id="2.40.30.170">
    <property type="match status" value="1"/>
</dbReference>
<comment type="subcellular location">
    <subcellularLocation>
        <location evidence="1">Cell envelope</location>
    </subcellularLocation>
</comment>
<feature type="domain" description="YknX-like beta-barrel" evidence="5">
    <location>
        <begin position="242"/>
        <end position="314"/>
    </location>
</feature>
<evidence type="ECO:0000256" key="2">
    <source>
        <dbReference type="ARBA" id="ARBA00023054"/>
    </source>
</evidence>
<feature type="coiled-coil region" evidence="3">
    <location>
        <begin position="105"/>
        <end position="196"/>
    </location>
</feature>
<dbReference type="EMBL" id="DSUJ01000011">
    <property type="protein sequence ID" value="HFI92377.1"/>
    <property type="molecule type" value="Genomic_DNA"/>
</dbReference>